<reference evidence="1 2" key="1">
    <citation type="journal article" date="2017" name="Nature">
        <title>The Apostasia genome and the evolution of orchids.</title>
        <authorList>
            <person name="Zhang G.Q."/>
            <person name="Liu K.W."/>
            <person name="Li Z."/>
            <person name="Lohaus R."/>
            <person name="Hsiao Y.Y."/>
            <person name="Niu S.C."/>
            <person name="Wang J.Y."/>
            <person name="Lin Y.C."/>
            <person name="Xu Q."/>
            <person name="Chen L.J."/>
            <person name="Yoshida K."/>
            <person name="Fujiwara S."/>
            <person name="Wang Z.W."/>
            <person name="Zhang Y.Q."/>
            <person name="Mitsuda N."/>
            <person name="Wang M."/>
            <person name="Liu G.H."/>
            <person name="Pecoraro L."/>
            <person name="Huang H.X."/>
            <person name="Xiao X.J."/>
            <person name="Lin M."/>
            <person name="Wu X.Y."/>
            <person name="Wu W.L."/>
            <person name="Chen Y.Y."/>
            <person name="Chang S.B."/>
            <person name="Sakamoto S."/>
            <person name="Ohme-Takagi M."/>
            <person name="Yagi M."/>
            <person name="Zeng S.J."/>
            <person name="Shen C.Y."/>
            <person name="Yeh C.M."/>
            <person name="Luo Y.B."/>
            <person name="Tsai W.C."/>
            <person name="Van de Peer Y."/>
            <person name="Liu Z.J."/>
        </authorList>
    </citation>
    <scope>NUCLEOTIDE SEQUENCE [LARGE SCALE GENOMIC DNA]</scope>
    <source>
        <strain evidence="2">cv. Shenzhen</strain>
        <tissue evidence="1">Stem</tissue>
    </source>
</reference>
<sequence length="55" mass="5788">MTKRFDIFASVDAPSAAKHRQASSSRANCGRNQGVERRGICHGSARDNGNGTAAV</sequence>
<organism evidence="1 2">
    <name type="scientific">Apostasia shenzhenica</name>
    <dbReference type="NCBI Taxonomy" id="1088818"/>
    <lineage>
        <taxon>Eukaryota</taxon>
        <taxon>Viridiplantae</taxon>
        <taxon>Streptophyta</taxon>
        <taxon>Embryophyta</taxon>
        <taxon>Tracheophyta</taxon>
        <taxon>Spermatophyta</taxon>
        <taxon>Magnoliopsida</taxon>
        <taxon>Liliopsida</taxon>
        <taxon>Asparagales</taxon>
        <taxon>Orchidaceae</taxon>
        <taxon>Apostasioideae</taxon>
        <taxon>Apostasia</taxon>
    </lineage>
</organism>
<proteinExistence type="predicted"/>
<protein>
    <submittedName>
        <fullName evidence="1">Uncharacterized protein</fullName>
    </submittedName>
</protein>
<accession>A0A2I0ABX4</accession>
<name>A0A2I0ABX4_9ASPA</name>
<keyword evidence="2" id="KW-1185">Reference proteome</keyword>
<dbReference type="EMBL" id="KZ452001">
    <property type="protein sequence ID" value="PKA53037.1"/>
    <property type="molecule type" value="Genomic_DNA"/>
</dbReference>
<evidence type="ECO:0000313" key="1">
    <source>
        <dbReference type="EMBL" id="PKA53037.1"/>
    </source>
</evidence>
<dbReference type="AlphaFoldDB" id="A0A2I0ABX4"/>
<gene>
    <name evidence="1" type="ORF">AXF42_Ash002018</name>
</gene>
<dbReference type="Proteomes" id="UP000236161">
    <property type="component" value="Unassembled WGS sequence"/>
</dbReference>
<evidence type="ECO:0000313" key="2">
    <source>
        <dbReference type="Proteomes" id="UP000236161"/>
    </source>
</evidence>